<organism evidence="2 3">
    <name type="scientific">Microbacterium hydrocarbonoxydans</name>
    <dbReference type="NCBI Taxonomy" id="273678"/>
    <lineage>
        <taxon>Bacteria</taxon>
        <taxon>Bacillati</taxon>
        <taxon>Actinomycetota</taxon>
        <taxon>Actinomycetes</taxon>
        <taxon>Micrococcales</taxon>
        <taxon>Microbacteriaceae</taxon>
        <taxon>Microbacterium</taxon>
    </lineage>
</organism>
<reference evidence="3" key="1">
    <citation type="submission" date="2016-10" db="EMBL/GenBank/DDBJ databases">
        <authorList>
            <person name="Varghese N."/>
            <person name="Submissions S."/>
        </authorList>
    </citation>
    <scope>NUCLEOTIDE SEQUENCE [LARGE SCALE GENOMIC DNA]</scope>
    <source>
        <strain evidence="3">DSM 16089</strain>
    </source>
</reference>
<proteinExistence type="predicted"/>
<feature type="region of interest" description="Disordered" evidence="1">
    <location>
        <begin position="1"/>
        <end position="41"/>
    </location>
</feature>
<gene>
    <name evidence="2" type="ORF">SAMN04489807_2157</name>
</gene>
<accession>A0A1H4MKB8</accession>
<sequence length="103" mass="11965">MPDRPVAPGQPRRARSRHSDDPRRGVRVRRATADTLTRERRPRPLENRVFIRLFADLMEEDEADTFDAPAPLAARLREIEEERSRWTRVAALPGADLRRSRPS</sequence>
<dbReference type="EMBL" id="FNSQ01000005">
    <property type="protein sequence ID" value="SEB82812.1"/>
    <property type="molecule type" value="Genomic_DNA"/>
</dbReference>
<dbReference type="Proteomes" id="UP000183750">
    <property type="component" value="Unassembled WGS sequence"/>
</dbReference>
<protein>
    <submittedName>
        <fullName evidence="2">Uncharacterized protein</fullName>
    </submittedName>
</protein>
<evidence type="ECO:0000313" key="2">
    <source>
        <dbReference type="EMBL" id="SEB82812.1"/>
    </source>
</evidence>
<evidence type="ECO:0000313" key="3">
    <source>
        <dbReference type="Proteomes" id="UP000183750"/>
    </source>
</evidence>
<dbReference type="RefSeq" id="WP_139305273.1">
    <property type="nucleotide sequence ID" value="NZ_FNSQ01000005.1"/>
</dbReference>
<evidence type="ECO:0000256" key="1">
    <source>
        <dbReference type="SAM" id="MobiDB-lite"/>
    </source>
</evidence>
<keyword evidence="3" id="KW-1185">Reference proteome</keyword>
<dbReference type="AlphaFoldDB" id="A0A1H4MKB8"/>
<name>A0A1H4MKB8_9MICO</name>